<proteinExistence type="predicted"/>
<feature type="transmembrane region" description="Helical" evidence="6">
    <location>
        <begin position="21"/>
        <end position="41"/>
    </location>
</feature>
<evidence type="ECO:0000259" key="7">
    <source>
        <dbReference type="Pfam" id="PF02687"/>
    </source>
</evidence>
<dbReference type="PANTHER" id="PTHR30572:SF18">
    <property type="entry name" value="ABC-TYPE MACROLIDE FAMILY EXPORT SYSTEM PERMEASE COMPONENT 2"/>
    <property type="match status" value="1"/>
</dbReference>
<dbReference type="Pfam" id="PF02687">
    <property type="entry name" value="FtsX"/>
    <property type="match status" value="2"/>
</dbReference>
<dbReference type="InterPro" id="IPR025857">
    <property type="entry name" value="MacB_PCD"/>
</dbReference>
<sequence length="798" mass="89590">MIRNYFKIAWRNLWRNKLNSFINLVGLSLGLAACILIMMYVSHEKNYDQFHEDAHRIFSIVGKFKMRDDEIRMTRLSASVSSQLKENDPNVEDAFRYYEYHQSINVTPNTANNKVFSENRFAAADANLFSFFSFELLKGSASDVLKDPFSIVLSQDVSEKYFGKANPVGKQIKIKQDSTYNFTVTGVMKDFPTNSSIKADVIISMSSLSLMKETRPLLVSDRFQGGSFATYLKLNAINKATTVANTAKRLDRLSNKESTSSYTLESLASIHAHKIDTGRFNYLNIFPLVAFLILILALTNYISLTTARAGTRAKEVGIRKISGANRNSLAVQFYLESGIFVCISFLIGILISIIVKDHFLELLNIEISNTFFFNGSFIVTLISLLVFAVFFSGIYPAIVLSSSNPIKSFKNKLEKNTGSATVRKVFTTLQFTIAVLLIISGIVMGTQLDFIHNKDTGLQRSNIIMIPVETSIINNAAAFRNEIKKISEVEQTTVSMNKMYGGYGVYFTSKENSSENYTVSVFNVDEHFIKTLAVSWYLEPEERTTFSEDKKIIINQKTISDLGLKSDPRGTKISFGNQFYEIAGVVKDFNYTSLETPIKPLAFFVSSEIDASKNMMGLFSTCLYIKYNSKAKLSTLLTKIENTYTNFDKTTPFSYQFMDDAFDALYKAEERLSFIFYIFIVLALVIASLGLLGLVTFASEQRIKEIGIRKVLGASVSEILVLLSNDFMVLVLLAIVIASPLAWYLADNWLNYFAYRINIPWWSFAIAGGVAIVLSIVTLSFQGIKAAIANPIDSLKTE</sequence>
<evidence type="ECO:0000256" key="3">
    <source>
        <dbReference type="ARBA" id="ARBA00022692"/>
    </source>
</evidence>
<evidence type="ECO:0000313" key="10">
    <source>
        <dbReference type="Proteomes" id="UP001501758"/>
    </source>
</evidence>
<dbReference type="Pfam" id="PF12704">
    <property type="entry name" value="MacB_PCD"/>
    <property type="match status" value="1"/>
</dbReference>
<dbReference type="InterPro" id="IPR050250">
    <property type="entry name" value="Macrolide_Exporter_MacB"/>
</dbReference>
<dbReference type="InterPro" id="IPR003838">
    <property type="entry name" value="ABC3_permease_C"/>
</dbReference>
<evidence type="ECO:0000256" key="4">
    <source>
        <dbReference type="ARBA" id="ARBA00022989"/>
    </source>
</evidence>
<evidence type="ECO:0000256" key="1">
    <source>
        <dbReference type="ARBA" id="ARBA00004651"/>
    </source>
</evidence>
<dbReference type="RefSeq" id="WP_343914128.1">
    <property type="nucleotide sequence ID" value="NZ_BAAAGE010000004.1"/>
</dbReference>
<organism evidence="9 10">
    <name type="scientific">Aquimarina litoralis</name>
    <dbReference type="NCBI Taxonomy" id="584605"/>
    <lineage>
        <taxon>Bacteria</taxon>
        <taxon>Pseudomonadati</taxon>
        <taxon>Bacteroidota</taxon>
        <taxon>Flavobacteriia</taxon>
        <taxon>Flavobacteriales</taxon>
        <taxon>Flavobacteriaceae</taxon>
        <taxon>Aquimarina</taxon>
    </lineage>
</organism>
<feature type="transmembrane region" description="Helical" evidence="6">
    <location>
        <begin position="421"/>
        <end position="444"/>
    </location>
</feature>
<feature type="transmembrane region" description="Helical" evidence="6">
    <location>
        <begin position="719"/>
        <end position="741"/>
    </location>
</feature>
<dbReference type="PANTHER" id="PTHR30572">
    <property type="entry name" value="MEMBRANE COMPONENT OF TRANSPORTER-RELATED"/>
    <property type="match status" value="1"/>
</dbReference>
<evidence type="ECO:0000313" key="9">
    <source>
        <dbReference type="EMBL" id="GAA0730171.1"/>
    </source>
</evidence>
<feature type="transmembrane region" description="Helical" evidence="6">
    <location>
        <begin position="674"/>
        <end position="698"/>
    </location>
</feature>
<dbReference type="Proteomes" id="UP001501758">
    <property type="component" value="Unassembled WGS sequence"/>
</dbReference>
<keyword evidence="5 6" id="KW-0472">Membrane</keyword>
<feature type="transmembrane region" description="Helical" evidence="6">
    <location>
        <begin position="761"/>
        <end position="781"/>
    </location>
</feature>
<comment type="caution">
    <text evidence="9">The sequence shown here is derived from an EMBL/GenBank/DDBJ whole genome shotgun (WGS) entry which is preliminary data.</text>
</comment>
<keyword evidence="10" id="KW-1185">Reference proteome</keyword>
<gene>
    <name evidence="9" type="ORF">GCM10009430_41170</name>
</gene>
<feature type="transmembrane region" description="Helical" evidence="6">
    <location>
        <begin position="375"/>
        <end position="400"/>
    </location>
</feature>
<feature type="transmembrane region" description="Helical" evidence="6">
    <location>
        <begin position="333"/>
        <end position="355"/>
    </location>
</feature>
<feature type="transmembrane region" description="Helical" evidence="6">
    <location>
        <begin position="282"/>
        <end position="304"/>
    </location>
</feature>
<feature type="domain" description="ABC3 transporter permease C-terminal" evidence="7">
    <location>
        <begin position="288"/>
        <end position="405"/>
    </location>
</feature>
<keyword evidence="3 6" id="KW-0812">Transmembrane</keyword>
<evidence type="ECO:0000256" key="2">
    <source>
        <dbReference type="ARBA" id="ARBA00022475"/>
    </source>
</evidence>
<feature type="domain" description="MacB-like periplasmic core" evidence="8">
    <location>
        <begin position="20"/>
        <end position="215"/>
    </location>
</feature>
<keyword evidence="2" id="KW-1003">Cell membrane</keyword>
<feature type="domain" description="ABC3 transporter permease C-terminal" evidence="7">
    <location>
        <begin position="678"/>
        <end position="790"/>
    </location>
</feature>
<protein>
    <submittedName>
        <fullName evidence="9">ABC transporter permease</fullName>
    </submittedName>
</protein>
<reference evidence="10" key="1">
    <citation type="journal article" date="2019" name="Int. J. Syst. Evol. Microbiol.">
        <title>The Global Catalogue of Microorganisms (GCM) 10K type strain sequencing project: providing services to taxonomists for standard genome sequencing and annotation.</title>
        <authorList>
            <consortium name="The Broad Institute Genomics Platform"/>
            <consortium name="The Broad Institute Genome Sequencing Center for Infectious Disease"/>
            <person name="Wu L."/>
            <person name="Ma J."/>
        </authorList>
    </citation>
    <scope>NUCLEOTIDE SEQUENCE [LARGE SCALE GENOMIC DNA]</scope>
    <source>
        <strain evidence="10">JCM 15974</strain>
    </source>
</reference>
<dbReference type="EMBL" id="BAAAGE010000004">
    <property type="protein sequence ID" value="GAA0730171.1"/>
    <property type="molecule type" value="Genomic_DNA"/>
</dbReference>
<name>A0ABP3UCI8_9FLAO</name>
<accession>A0ABP3UCI8</accession>
<comment type="subcellular location">
    <subcellularLocation>
        <location evidence="1">Cell membrane</location>
        <topology evidence="1">Multi-pass membrane protein</topology>
    </subcellularLocation>
</comment>
<keyword evidence="4 6" id="KW-1133">Transmembrane helix</keyword>
<evidence type="ECO:0000256" key="6">
    <source>
        <dbReference type="SAM" id="Phobius"/>
    </source>
</evidence>
<evidence type="ECO:0000259" key="8">
    <source>
        <dbReference type="Pfam" id="PF12704"/>
    </source>
</evidence>
<evidence type="ECO:0000256" key="5">
    <source>
        <dbReference type="ARBA" id="ARBA00023136"/>
    </source>
</evidence>
<dbReference type="PROSITE" id="PS51257">
    <property type="entry name" value="PROKAR_LIPOPROTEIN"/>
    <property type="match status" value="1"/>
</dbReference>